<feature type="domain" description="C2H2-type" evidence="12">
    <location>
        <begin position="843"/>
        <end position="872"/>
    </location>
</feature>
<reference evidence="14" key="1">
    <citation type="submission" date="2015-02" db="EMBL/GenBank/DDBJ databases">
        <title>Genome sequencing for Strongylocentrotus purpuratus.</title>
        <authorList>
            <person name="Murali S."/>
            <person name="Liu Y."/>
            <person name="Vee V."/>
            <person name="English A."/>
            <person name="Wang M."/>
            <person name="Skinner E."/>
            <person name="Han Y."/>
            <person name="Muzny D.M."/>
            <person name="Worley K.C."/>
            <person name="Gibbs R.A."/>
        </authorList>
    </citation>
    <scope>NUCLEOTIDE SEQUENCE</scope>
</reference>
<feature type="domain" description="C2H2-type" evidence="12">
    <location>
        <begin position="888"/>
        <end position="911"/>
    </location>
</feature>
<evidence type="ECO:0000256" key="9">
    <source>
        <dbReference type="ARBA" id="ARBA00023242"/>
    </source>
</evidence>
<keyword evidence="14" id="KW-1185">Reference proteome</keyword>
<comment type="subcellular location">
    <subcellularLocation>
        <location evidence="1">Nucleus</location>
    </subcellularLocation>
</comment>
<dbReference type="RefSeq" id="XP_030848626.1">
    <property type="nucleotide sequence ID" value="XM_030992766.1"/>
</dbReference>
<feature type="domain" description="C2H2-type" evidence="12">
    <location>
        <begin position="295"/>
        <end position="319"/>
    </location>
</feature>
<feature type="compositionally biased region" description="Low complexity" evidence="11">
    <location>
        <begin position="1160"/>
        <end position="1171"/>
    </location>
</feature>
<feature type="domain" description="C2H2-type" evidence="12">
    <location>
        <begin position="570"/>
        <end position="598"/>
    </location>
</feature>
<evidence type="ECO:0000256" key="1">
    <source>
        <dbReference type="ARBA" id="ARBA00004123"/>
    </source>
</evidence>
<feature type="compositionally biased region" description="Basic residues" evidence="11">
    <location>
        <begin position="314"/>
        <end position="328"/>
    </location>
</feature>
<feature type="domain" description="C2H2-type" evidence="12">
    <location>
        <begin position="1417"/>
        <end position="1443"/>
    </location>
</feature>
<sequence>MTNGTTRSEAHVGLETSTYGDGFECKDCRTTYPSLGALQNHLLKHIYPCHLCDSSFTNLRLFKRHVNSHNLIYPCPQCEREFKKRYYLQVHVARVHRPSERDGAGKSGISSTETVLKDTNEPQSPVQPSSCESPLKEDIAMKRSLRLKCRICGKSYARKSDLTKHMNHGKHNRPRLQTSSGLKVETPSRQQQSTSTGHAKSPPSLSATFKGIIRPKTISIQSKPIMDRNSGTQGNDRSVQDSKMREPATSEFECKICSKIFAQKRYLTDHTKRQHQEKNNETKVEVLEKSKSVVFQCRRCPKRFHRKSDLTMHMKRGKHPAISKKGKRVIKDSETGGLPKISSRKETLNSPSSSSDLSCKICSKTFSSQYRLSVHRTLEKHDDSISVRQCSICSKIFKQKRYLADHIRLYHPELRINIKAKGTKKLDGSEIQSKGKSNISMHLKDGKQGEVNQQGKDAVVGLELGGLPKNFKCSECPKVYNSKLYFQRHITLKHPGSRMTDMLKKSQGTKFHCRKCPKTFRRKSDLTMHMKRGKHQATLQKGKGAIRKFEIGNDGSVRDNKVREPPTTEFRCKFCSKIFAQKRYLTDHMKRKHQEKNNGTKVEVLEKSKSMVFQCRKCPKRFRRKSDLAMHMTRGKHPAISQRYKRVGQSSDLRCNICSKTFSSQYRFSVHMALGKHGGISVTQCSICSTIFKQKRYLTDHMRRSHPGIRSNITKAKGKSNISMHLKHGKHGKVLQQEKTDVVGSELGGLPKNFKCSLCPKVYGTRRHLQRHRSKIHPEMVRKLQGTKFHCTKCPKTFCRSSDFSKHMSSGKHEKGEDMNQNQKRQVKYEPIEAPVISTESTFVCTKCPKEFARKCDLKVHMDRSKHVKTKEVRIESGSSNLSESLAHKCSLCTNSYSNRSSLLRHIKVKHPVHQCQICLKSFSCKRYLTAHIKCRHPELLSQKSNGKGSSVECLICFKSFSRKYTLTRHMKKCHSRDAHLRVYQSKSICKETPTVGLTNHQCPQCPKAFPTAFGLTMHIKLGKHISVKNQSRNTFGNTQVRGPKDTFYQCGKCPRVFSKQSDLSLHMKRGKHPIKESAHTYLRCPKCPRTFSRKEYLLQHMKKGEHINQNQIIKDTPKMDTTKQEGSSGSKRFMCSKCTMSYTRKNHLQNHIRSKHPQSESQEAEVSSQQTRAVVSGESNGLLPDGKEVRMAASSSEKGGSSQMEQEEAVVFSQSARTVVSEKSNGLLPDGKEVGKTAAFSSEIASSSQMEQEEVVVQPARTVSEKSNGLLPDGKGVGKPASSPAKGSSSKMAWKCPECEKIFASRPELNRHQDTHVFMCNYCNRFYTTHKSLEEHACAQKKRASSPSPVASNVPKPKNPEVVHKCELCMKSFPSNADLETHKEQHTLNEFKDDATTSSASVMPSKKTTVIPDRFLTCRFCDKVFTSLELVHNHERSHLSSM</sequence>
<feature type="domain" description="C2H2-type" evidence="12">
    <location>
        <begin position="73"/>
        <end position="101"/>
    </location>
</feature>
<dbReference type="Gene3D" id="3.30.160.60">
    <property type="entry name" value="Classic Zinc Finger"/>
    <property type="match status" value="16"/>
</dbReference>
<dbReference type="PROSITE" id="PS50157">
    <property type="entry name" value="ZINC_FINGER_C2H2_2"/>
    <property type="match status" value="26"/>
</dbReference>
<dbReference type="PANTHER" id="PTHR24384">
    <property type="entry name" value="FINGER PUTATIVE TRANSCRIPTION FACTOR FAMILY-RELATED"/>
    <property type="match status" value="1"/>
</dbReference>
<keyword evidence="7" id="KW-0238">DNA-binding</keyword>
<feature type="domain" description="C2H2-type" evidence="12">
    <location>
        <begin position="754"/>
        <end position="777"/>
    </location>
</feature>
<dbReference type="PANTHER" id="PTHR24384:SF189">
    <property type="entry name" value="C2H2-TYPE DOMAIN-CONTAINING PROTEIN-RELATED"/>
    <property type="match status" value="1"/>
</dbReference>
<evidence type="ECO:0000256" key="11">
    <source>
        <dbReference type="SAM" id="MobiDB-lite"/>
    </source>
</evidence>
<reference evidence="13" key="2">
    <citation type="submission" date="2021-01" db="UniProtKB">
        <authorList>
            <consortium name="EnsemblMetazoa"/>
        </authorList>
    </citation>
    <scope>IDENTIFICATION</scope>
</reference>
<feature type="region of interest" description="Disordered" evidence="11">
    <location>
        <begin position="1260"/>
        <end position="1292"/>
    </location>
</feature>
<evidence type="ECO:0000313" key="14">
    <source>
        <dbReference type="Proteomes" id="UP000007110"/>
    </source>
</evidence>
<dbReference type="PROSITE" id="PS00028">
    <property type="entry name" value="ZINC_FINGER_C2H2_1"/>
    <property type="match status" value="26"/>
</dbReference>
<evidence type="ECO:0000313" key="13">
    <source>
        <dbReference type="EnsemblMetazoa" id="XP_030848626"/>
    </source>
</evidence>
<feature type="compositionally biased region" description="Basic residues" evidence="11">
    <location>
        <begin position="165"/>
        <end position="174"/>
    </location>
</feature>
<accession>A0A7M7PCA2</accession>
<feature type="compositionally biased region" description="Polar residues" evidence="11">
    <location>
        <begin position="175"/>
        <end position="207"/>
    </location>
</feature>
<dbReference type="GO" id="GO:0005634">
    <property type="term" value="C:nucleus"/>
    <property type="evidence" value="ECO:0007669"/>
    <property type="project" value="UniProtKB-SubCell"/>
</dbReference>
<feature type="domain" description="C2H2-type" evidence="12">
    <location>
        <begin position="1049"/>
        <end position="1078"/>
    </location>
</feature>
<dbReference type="SUPFAM" id="SSF57667">
    <property type="entry name" value="beta-beta-alpha zinc fingers"/>
    <property type="match status" value="12"/>
</dbReference>
<protein>
    <recommendedName>
        <fullName evidence="12">C2H2-type domain-containing protein</fullName>
    </recommendedName>
</protein>
<dbReference type="InterPro" id="IPR013087">
    <property type="entry name" value="Znf_C2H2_type"/>
</dbReference>
<feature type="domain" description="C2H2-type" evidence="12">
    <location>
        <begin position="147"/>
        <end position="176"/>
    </location>
</feature>
<feature type="domain" description="C2H2-type" evidence="12">
    <location>
        <begin position="683"/>
        <end position="711"/>
    </location>
</feature>
<dbReference type="Pfam" id="PF00096">
    <property type="entry name" value="zf-C2H2"/>
    <property type="match status" value="19"/>
</dbReference>
<keyword evidence="9" id="KW-0539">Nucleus</keyword>
<feature type="region of interest" description="Disordered" evidence="11">
    <location>
        <begin position="96"/>
        <end position="135"/>
    </location>
</feature>
<dbReference type="KEGG" id="spu:115927225"/>
<dbReference type="OrthoDB" id="6359816at2759"/>
<evidence type="ECO:0000256" key="7">
    <source>
        <dbReference type="ARBA" id="ARBA00023125"/>
    </source>
</evidence>
<feature type="region of interest" description="Disordered" evidence="11">
    <location>
        <begin position="160"/>
        <end position="245"/>
    </location>
</feature>
<feature type="domain" description="C2H2-type" evidence="12">
    <location>
        <begin position="47"/>
        <end position="74"/>
    </location>
</feature>
<keyword evidence="5" id="KW-0862">Zinc</keyword>
<feature type="domain" description="C2H2-type" evidence="12">
    <location>
        <begin position="952"/>
        <end position="980"/>
    </location>
</feature>
<keyword evidence="3" id="KW-0677">Repeat</keyword>
<feature type="domain" description="C2H2-type" evidence="12">
    <location>
        <begin position="471"/>
        <end position="499"/>
    </location>
</feature>
<feature type="domain" description="C2H2-type" evidence="12">
    <location>
        <begin position="1365"/>
        <end position="1392"/>
    </location>
</feature>
<dbReference type="InterPro" id="IPR050752">
    <property type="entry name" value="C2H2-ZF_domain"/>
</dbReference>
<feature type="domain" description="C2H2-type" evidence="12">
    <location>
        <begin position="613"/>
        <end position="637"/>
    </location>
</feature>
<feature type="domain" description="C2H2-type" evidence="12">
    <location>
        <begin position="252"/>
        <end position="280"/>
    </location>
</feature>
<dbReference type="InParanoid" id="A0A7M7PCA2"/>
<feature type="region of interest" description="Disordered" evidence="11">
    <location>
        <begin position="314"/>
        <end position="353"/>
    </location>
</feature>
<proteinExistence type="predicted"/>
<evidence type="ECO:0000256" key="2">
    <source>
        <dbReference type="ARBA" id="ARBA00022723"/>
    </source>
</evidence>
<feature type="region of interest" description="Disordered" evidence="11">
    <location>
        <begin position="1152"/>
        <end position="1188"/>
    </location>
</feature>
<dbReference type="GeneID" id="115927225"/>
<evidence type="ECO:0000256" key="4">
    <source>
        <dbReference type="ARBA" id="ARBA00022771"/>
    </source>
</evidence>
<evidence type="ECO:0000256" key="10">
    <source>
        <dbReference type="PROSITE-ProRule" id="PRU00042"/>
    </source>
</evidence>
<feature type="domain" description="C2H2-type" evidence="12">
    <location>
        <begin position="357"/>
        <end position="386"/>
    </location>
</feature>
<feature type="domain" description="C2H2-type" evidence="12">
    <location>
        <begin position="511"/>
        <end position="540"/>
    </location>
</feature>
<feature type="compositionally biased region" description="Low complexity" evidence="11">
    <location>
        <begin position="1279"/>
        <end position="1292"/>
    </location>
</feature>
<feature type="domain" description="C2H2-type" evidence="12">
    <location>
        <begin position="653"/>
        <end position="679"/>
    </location>
</feature>
<evidence type="ECO:0000259" key="12">
    <source>
        <dbReference type="PROSITE" id="PS50157"/>
    </source>
</evidence>
<dbReference type="InterPro" id="IPR036236">
    <property type="entry name" value="Znf_C2H2_sf"/>
</dbReference>
<feature type="domain" description="C2H2-type" evidence="12">
    <location>
        <begin position="1001"/>
        <end position="1030"/>
    </location>
</feature>
<feature type="domain" description="C2H2-type" evidence="12">
    <location>
        <begin position="388"/>
        <end position="416"/>
    </location>
</feature>
<dbReference type="GO" id="GO:0008270">
    <property type="term" value="F:zinc ion binding"/>
    <property type="evidence" value="ECO:0007669"/>
    <property type="project" value="UniProtKB-KW"/>
</dbReference>
<evidence type="ECO:0000256" key="6">
    <source>
        <dbReference type="ARBA" id="ARBA00023015"/>
    </source>
</evidence>
<dbReference type="GO" id="GO:0005694">
    <property type="term" value="C:chromosome"/>
    <property type="evidence" value="ECO:0000318"/>
    <property type="project" value="GO_Central"/>
</dbReference>
<feature type="compositionally biased region" description="Polar residues" evidence="11">
    <location>
        <begin position="121"/>
        <end position="132"/>
    </location>
</feature>
<keyword evidence="4 10" id="KW-0863">Zinc-finger</keyword>
<organism evidence="13 14">
    <name type="scientific">Strongylocentrotus purpuratus</name>
    <name type="common">Purple sea urchin</name>
    <dbReference type="NCBI Taxonomy" id="7668"/>
    <lineage>
        <taxon>Eukaryota</taxon>
        <taxon>Metazoa</taxon>
        <taxon>Echinodermata</taxon>
        <taxon>Eleutherozoa</taxon>
        <taxon>Echinozoa</taxon>
        <taxon>Echinoidea</taxon>
        <taxon>Euechinoidea</taxon>
        <taxon>Echinacea</taxon>
        <taxon>Camarodonta</taxon>
        <taxon>Echinidea</taxon>
        <taxon>Strongylocentrotidae</taxon>
        <taxon>Strongylocentrotus</taxon>
    </lineage>
</organism>
<feature type="domain" description="C2H2-type" evidence="12">
    <location>
        <begin position="1083"/>
        <end position="1112"/>
    </location>
</feature>
<feature type="domain" description="C2H2-type" evidence="12">
    <location>
        <begin position="1134"/>
        <end position="1162"/>
    </location>
</feature>
<dbReference type="EnsemblMetazoa" id="XM_030992766">
    <property type="protein sequence ID" value="XP_030848626"/>
    <property type="gene ID" value="LOC115927225"/>
</dbReference>
<feature type="domain" description="C2H2-type" evidence="12">
    <location>
        <begin position="914"/>
        <end position="937"/>
    </location>
</feature>
<keyword evidence="8" id="KW-0804">Transcription</keyword>
<dbReference type="GO" id="GO:0043035">
    <property type="term" value="F:chromatin insulator sequence binding"/>
    <property type="evidence" value="ECO:0000318"/>
    <property type="project" value="GO_Central"/>
</dbReference>
<evidence type="ECO:0000256" key="8">
    <source>
        <dbReference type="ARBA" id="ARBA00023163"/>
    </source>
</evidence>
<feature type="domain" description="C2H2-type" evidence="12">
    <location>
        <begin position="789"/>
        <end position="818"/>
    </location>
</feature>
<keyword evidence="6" id="KW-0805">Transcription regulation</keyword>
<evidence type="ECO:0000256" key="3">
    <source>
        <dbReference type="ARBA" id="ARBA00022737"/>
    </source>
</evidence>
<name>A0A7M7PCA2_STRPU</name>
<dbReference type="SMART" id="SM00355">
    <property type="entry name" value="ZnF_C2H2"/>
    <property type="match status" value="28"/>
</dbReference>
<keyword evidence="2" id="KW-0479">Metal-binding</keyword>
<feature type="domain" description="C2H2-type" evidence="12">
    <location>
        <begin position="1295"/>
        <end position="1317"/>
    </location>
</feature>
<dbReference type="Proteomes" id="UP000007110">
    <property type="component" value="Unassembled WGS sequence"/>
</dbReference>
<dbReference type="GO" id="GO:0006357">
    <property type="term" value="P:regulation of transcription by RNA polymerase II"/>
    <property type="evidence" value="ECO:0000318"/>
    <property type="project" value="GO_Central"/>
</dbReference>
<evidence type="ECO:0000256" key="5">
    <source>
        <dbReference type="ARBA" id="ARBA00022833"/>
    </source>
</evidence>